<evidence type="ECO:0000256" key="1">
    <source>
        <dbReference type="SAM" id="Phobius"/>
    </source>
</evidence>
<dbReference type="OrthoDB" id="445938at2759"/>
<feature type="transmembrane region" description="Helical" evidence="1">
    <location>
        <begin position="430"/>
        <end position="458"/>
    </location>
</feature>
<dbReference type="EMBL" id="CAJNDS010001946">
    <property type="protein sequence ID" value="CAE7290721.1"/>
    <property type="molecule type" value="Genomic_DNA"/>
</dbReference>
<evidence type="ECO:0000313" key="2">
    <source>
        <dbReference type="EMBL" id="CAE7290721.1"/>
    </source>
</evidence>
<organism evidence="2 3">
    <name type="scientific">Symbiodinium natans</name>
    <dbReference type="NCBI Taxonomy" id="878477"/>
    <lineage>
        <taxon>Eukaryota</taxon>
        <taxon>Sar</taxon>
        <taxon>Alveolata</taxon>
        <taxon>Dinophyceae</taxon>
        <taxon>Suessiales</taxon>
        <taxon>Symbiodiniaceae</taxon>
        <taxon>Symbiodinium</taxon>
    </lineage>
</organism>
<dbReference type="Proteomes" id="UP000604046">
    <property type="component" value="Unassembled WGS sequence"/>
</dbReference>
<keyword evidence="1" id="KW-1133">Transmembrane helix</keyword>
<feature type="transmembrane region" description="Helical" evidence="1">
    <location>
        <begin position="115"/>
        <end position="136"/>
    </location>
</feature>
<proteinExistence type="predicted"/>
<feature type="transmembrane region" description="Helical" evidence="1">
    <location>
        <begin position="245"/>
        <end position="269"/>
    </location>
</feature>
<feature type="transmembrane region" description="Helical" evidence="1">
    <location>
        <begin position="377"/>
        <end position="394"/>
    </location>
</feature>
<keyword evidence="3" id="KW-1185">Reference proteome</keyword>
<name>A0A812MZC3_9DINO</name>
<feature type="transmembrane region" description="Helical" evidence="1">
    <location>
        <begin position="352"/>
        <end position="371"/>
    </location>
</feature>
<protein>
    <submittedName>
        <fullName evidence="2">RPS6 protein</fullName>
    </submittedName>
</protein>
<reference evidence="2" key="1">
    <citation type="submission" date="2021-02" db="EMBL/GenBank/DDBJ databases">
        <authorList>
            <person name="Dougan E. K."/>
            <person name="Rhodes N."/>
            <person name="Thang M."/>
            <person name="Chan C."/>
        </authorList>
    </citation>
    <scope>NUCLEOTIDE SEQUENCE</scope>
</reference>
<sequence>MSQGQEQWIQVQGATSDEFCACIAGYFLFRGRCELCITGSICPGSNYLQLLPGYFSSVDEPGEVFQCFGEADRCPGGAPGTCAMGRDNSSVACSTCLPGSVAKGGECLPCQSGDYFLVIVMGILGCCCVAVLYFVLMRKSQQSTSPENLLIAGLGLGQMVTIVQQLAVIQQFKIEWGEPFSGMLTSLDVFAFDLDLISVGCVAPMGPVAKFATRTLLVLVLFAVACAVHFIFIALQRAKGLRLSVLGSTVGTLFMVFFISVCSSLLAPFRCNLHPNELSTLQAYHEVLCNGEGEHLSMALIGGFCCILPLTFLVVCSWIILFQLPKWLADGDVKMIRACSFLFIRFRPGAEAFSVVFFIRNALVVICPLIPSVSGRVLSMNLVLYASLIIVAFAKPWRSMLCNVLDIFLVAGLLVILGMGSLFVQVTNDASFSTTVICIAIFVCMFLAIFGSIMYGILKHLLLKYRKPFRFFICHQKNAAGSYARLLKQELQLRGSRFTTFVDCDDLNDLTKLFSYVGQDTETFVILGSPQILTRKWCVGEMVNARLNKVHSVLLTFPGFVKPDASFIRDYATLVPDVSELSNYNIGLQEVEETLRWIGTISMIEVPGLLNPDSIDDVVSGLSGSTTRTRGSASSEDAGCVIAADLDNMEAAATAFVLLGLIRKKVMTGVAGSVPTVLMKKQTITRDAKSVLLICSEGCFNSRQVAEWLLQVRQAEQCALLPIIAEDGFRFPSQSTYDQLFTNPDLQTLDLEDYVQIIKAVFQEIAVVFSPQNYSSTAEDLELRATQVAWRLSNGLKPLAAKAEKKQSTSEGSQDDNLVCTKVRTVIM</sequence>
<gene>
    <name evidence="2" type="primary">RPS6</name>
    <name evidence="2" type="ORF">SNAT2548_LOCUS15332</name>
</gene>
<feature type="transmembrane region" description="Helical" evidence="1">
    <location>
        <begin position="148"/>
        <end position="169"/>
    </location>
</feature>
<dbReference type="AlphaFoldDB" id="A0A812MZC3"/>
<evidence type="ECO:0000313" key="3">
    <source>
        <dbReference type="Proteomes" id="UP000604046"/>
    </source>
</evidence>
<feature type="transmembrane region" description="Helical" evidence="1">
    <location>
        <begin position="298"/>
        <end position="321"/>
    </location>
</feature>
<keyword evidence="1" id="KW-0812">Transmembrane</keyword>
<comment type="caution">
    <text evidence="2">The sequence shown here is derived from an EMBL/GenBank/DDBJ whole genome shotgun (WGS) entry which is preliminary data.</text>
</comment>
<feature type="transmembrane region" description="Helical" evidence="1">
    <location>
        <begin position="215"/>
        <end position="233"/>
    </location>
</feature>
<accession>A0A812MZC3</accession>
<keyword evidence="1" id="KW-0472">Membrane</keyword>
<feature type="transmembrane region" description="Helical" evidence="1">
    <location>
        <begin position="401"/>
        <end position="424"/>
    </location>
</feature>